<evidence type="ECO:0000313" key="1">
    <source>
        <dbReference type="EMBL" id="MDW9257133.1"/>
    </source>
</evidence>
<dbReference type="EMBL" id="QXCT01000002">
    <property type="protein sequence ID" value="MDW9257133.1"/>
    <property type="molecule type" value="Genomic_DNA"/>
</dbReference>
<comment type="caution">
    <text evidence="1">The sequence shown here is derived from an EMBL/GenBank/DDBJ whole genome shotgun (WGS) entry which is preliminary data.</text>
</comment>
<accession>A0AAW9D567</accession>
<reference evidence="1" key="1">
    <citation type="submission" date="2018-08" db="EMBL/GenBank/DDBJ databases">
        <title>Identification of Burkholderia cepacia strains that express a Burkholderia pseudomallei-like capsular polysaccharide.</title>
        <authorList>
            <person name="Burtnick M.N."/>
            <person name="Vongsouvath M."/>
            <person name="Newton P."/>
            <person name="Wuthiekanun V."/>
            <person name="Limmathurotsakul D."/>
            <person name="Brett P.J."/>
            <person name="Chantratita N."/>
            <person name="Dance D.A."/>
        </authorList>
    </citation>
    <scope>NUCLEOTIDE SEQUENCE</scope>
    <source>
        <strain evidence="1">SBXCC001</strain>
    </source>
</reference>
<evidence type="ECO:0000313" key="2">
    <source>
        <dbReference type="Proteomes" id="UP001272137"/>
    </source>
</evidence>
<dbReference type="Proteomes" id="UP001272137">
    <property type="component" value="Unassembled WGS sequence"/>
</dbReference>
<protein>
    <submittedName>
        <fullName evidence="1">Uncharacterized protein</fullName>
    </submittedName>
</protein>
<organism evidence="1 2">
    <name type="scientific">Burkholderia thailandensis</name>
    <dbReference type="NCBI Taxonomy" id="57975"/>
    <lineage>
        <taxon>Bacteria</taxon>
        <taxon>Pseudomonadati</taxon>
        <taxon>Pseudomonadota</taxon>
        <taxon>Betaproteobacteria</taxon>
        <taxon>Burkholderiales</taxon>
        <taxon>Burkholderiaceae</taxon>
        <taxon>Burkholderia</taxon>
        <taxon>pseudomallei group</taxon>
    </lineage>
</organism>
<dbReference type="AlphaFoldDB" id="A0AAW9D567"/>
<gene>
    <name evidence="1" type="ORF">C7S16_2177</name>
</gene>
<proteinExistence type="predicted"/>
<name>A0AAW9D567_BURTH</name>
<sequence>MLSCGASSRYSRFPQIFQNRYVSNSGNSSIYFDREINFDAQCEASNKNPFDCRFWRNRIDKSLLKSPIPCRFHSNGKSRMKE</sequence>